<dbReference type="OrthoDB" id="182122at2"/>
<name>A0A0M2T4Y0_9BACI</name>
<evidence type="ECO:0000313" key="2">
    <source>
        <dbReference type="EMBL" id="KKK39870.1"/>
    </source>
</evidence>
<reference evidence="2 3" key="1">
    <citation type="submission" date="2015-04" db="EMBL/GenBank/DDBJ databases">
        <title>Taxonomic description and genome sequence of Bacillus campisalis sp. nov., a novel member of the genus Bacillus isolated from solar saltern.</title>
        <authorList>
            <person name="Mathan Kumar R."/>
            <person name="Kaur G."/>
            <person name="Kumar A."/>
            <person name="Singh N.K."/>
            <person name="Kaur N."/>
            <person name="Kumar N."/>
            <person name="Mayilraj S."/>
        </authorList>
    </citation>
    <scope>NUCLEOTIDE SEQUENCE [LARGE SCALE GENOMIC DNA]</scope>
    <source>
        <strain evidence="2 3">SA2-6</strain>
    </source>
</reference>
<dbReference type="PATRIC" id="fig|1408103.3.peg.189"/>
<dbReference type="AlphaFoldDB" id="A0A0M2T4Y0"/>
<evidence type="ECO:0000313" key="3">
    <source>
        <dbReference type="Proteomes" id="UP000034166"/>
    </source>
</evidence>
<accession>A0A0M2T4Y0</accession>
<proteinExistence type="predicted"/>
<organism evidence="2 3">
    <name type="scientific">Mesobacillus campisalis</name>
    <dbReference type="NCBI Taxonomy" id="1408103"/>
    <lineage>
        <taxon>Bacteria</taxon>
        <taxon>Bacillati</taxon>
        <taxon>Bacillota</taxon>
        <taxon>Bacilli</taxon>
        <taxon>Bacillales</taxon>
        <taxon>Bacillaceae</taxon>
        <taxon>Mesobacillus</taxon>
    </lineage>
</organism>
<comment type="caution">
    <text evidence="2">The sequence shown here is derived from an EMBL/GenBank/DDBJ whole genome shotgun (WGS) entry which is preliminary data.</text>
</comment>
<dbReference type="InterPro" id="IPR049625">
    <property type="entry name" value="Glyco_transf_61_cat"/>
</dbReference>
<feature type="domain" description="Glycosyltransferase 61 catalytic" evidence="1">
    <location>
        <begin position="140"/>
        <end position="309"/>
    </location>
</feature>
<dbReference type="Pfam" id="PF04577">
    <property type="entry name" value="Glyco_transf_61"/>
    <property type="match status" value="1"/>
</dbReference>
<evidence type="ECO:0000259" key="1">
    <source>
        <dbReference type="Pfam" id="PF04577"/>
    </source>
</evidence>
<gene>
    <name evidence="2" type="ORF">WQ57_00860</name>
</gene>
<dbReference type="Proteomes" id="UP000034166">
    <property type="component" value="Unassembled WGS sequence"/>
</dbReference>
<protein>
    <recommendedName>
        <fullName evidence="1">Glycosyltransferase 61 catalytic domain-containing protein</fullName>
    </recommendedName>
</protein>
<dbReference type="RefSeq" id="WP_046521811.1">
    <property type="nucleotide sequence ID" value="NZ_LAYY01000001.1"/>
</dbReference>
<dbReference type="EMBL" id="LAYY01000001">
    <property type="protein sequence ID" value="KKK39870.1"/>
    <property type="molecule type" value="Genomic_DNA"/>
</dbReference>
<dbReference type="GO" id="GO:0016757">
    <property type="term" value="F:glycosyltransferase activity"/>
    <property type="evidence" value="ECO:0007669"/>
    <property type="project" value="InterPro"/>
</dbReference>
<sequence length="373" mass="42935">MDQSFEKLPPEGYYTDTLDWVEEFVSDKTKINDYYRVIYPEHKLDLKLPKGITNIPHQSFNTEYYGQFSKAFVALIPEGRIWGNNGSVISTNNKLLWDVSMEWNGEIPSKHSIFMEKKLPGIDYLDETVAVVSFIGCPGFYHWMLDLLPRIHLLNQSGYKIDKYVVNRMTSPVHVESLLALGIPKEKIIETHENLHLKAKNVIVTSIPHRNGYPKWAADFLHKELFPSNKSGNAPNKSYERVYISREDAQFRNVINETEVLELLSKYKFKKITLSNKTLENQADIFREAKIIVAPHGAGLSNLVFSDNCKVIELYSEQYVAPVFWLLSNHRNLDYYSLICKGGSPPSPIDRDDHIQVNIDELKKILKIASVKK</sequence>
<keyword evidence="3" id="KW-1185">Reference proteome</keyword>